<dbReference type="KEGG" id="smen:SAMEA4412692_1824"/>
<accession>A0A239T067</accession>
<feature type="domain" description="Peptidase M16 C-terminal" evidence="2">
    <location>
        <begin position="185"/>
        <end position="362"/>
    </location>
</feature>
<dbReference type="InterPro" id="IPR007863">
    <property type="entry name" value="Peptidase_M16_C"/>
</dbReference>
<dbReference type="Pfam" id="PF00675">
    <property type="entry name" value="Peptidase_M16"/>
    <property type="match status" value="1"/>
</dbReference>
<evidence type="ECO:0000259" key="2">
    <source>
        <dbReference type="Pfam" id="PF05193"/>
    </source>
</evidence>
<dbReference type="InterPro" id="IPR011765">
    <property type="entry name" value="Pept_M16_N"/>
</dbReference>
<dbReference type="InterPro" id="IPR050361">
    <property type="entry name" value="MPP/UQCRC_Complex"/>
</dbReference>
<proteinExistence type="predicted"/>
<sequence length="428" mass="48835">MTLQETKYPRLGETAYRQTLENGLEVVLIPKTGFQETIGLIASRFGALDLAFRPKNRKLIRQFPAGIAHFLEHKLFELPNGADAMTIFAQLGSEVNAFTGYNQTVYYFSTASQALKALELLQQFTSKLNITEESINREKAIITQEINMYQDDPDYQLYMSVLGQLYPNTALAQDIAGSAESIVQITSKELVMNYDIFYQPSNMVLLLMGDFDIEEVATSVEAFQNGRRPRKKVPIEKQAMSLQPVLTSSSMEFSVAGPKLAVGLRSQSNFTNLSTFKYRLSIKLLMAMILGWTSSTYQDWYDKGKIDDSFQMEIEITQAYQFLILTMDTSEPMAMSKRIRQLLHQFESLEDLNEAHLTLVKQEMYGEFLKSLNHLESTAMQYVNAWIDEEDLFEFPEILDSISLDDILSVGRDFMAKSEMTDFIIFPQ</sequence>
<dbReference type="NCBIfam" id="NF047421">
    <property type="entry name" value="YfmH_fam"/>
    <property type="match status" value="1"/>
</dbReference>
<name>A0A239T067_9STRE</name>
<dbReference type="PANTHER" id="PTHR11851:SF134">
    <property type="entry name" value="ZINC-DEPENDENT PROTEASE"/>
    <property type="match status" value="1"/>
</dbReference>
<dbReference type="eggNOG" id="COG0612">
    <property type="taxonomic scope" value="Bacteria"/>
</dbReference>
<dbReference type="Pfam" id="PF05193">
    <property type="entry name" value="Peptidase_M16_C"/>
    <property type="match status" value="1"/>
</dbReference>
<evidence type="ECO:0000313" key="3">
    <source>
        <dbReference type="EMBL" id="SNU90354.1"/>
    </source>
</evidence>
<dbReference type="Gene3D" id="3.30.830.10">
    <property type="entry name" value="Metalloenzyme, LuxS/M16 peptidase-like"/>
    <property type="match status" value="2"/>
</dbReference>
<evidence type="ECO:0000313" key="4">
    <source>
        <dbReference type="Proteomes" id="UP000215185"/>
    </source>
</evidence>
<dbReference type="SUPFAM" id="SSF63411">
    <property type="entry name" value="LuxS/MPP-like metallohydrolase"/>
    <property type="match status" value="2"/>
</dbReference>
<dbReference type="GO" id="GO:0046872">
    <property type="term" value="F:metal ion binding"/>
    <property type="evidence" value="ECO:0007669"/>
    <property type="project" value="InterPro"/>
</dbReference>
<dbReference type="InterPro" id="IPR011249">
    <property type="entry name" value="Metalloenz_LuxS/M16"/>
</dbReference>
<dbReference type="PANTHER" id="PTHR11851">
    <property type="entry name" value="METALLOPROTEASE"/>
    <property type="match status" value="1"/>
</dbReference>
<reference evidence="3 4" key="1">
    <citation type="submission" date="2017-06" db="EMBL/GenBank/DDBJ databases">
        <authorList>
            <consortium name="Pathogen Informatics"/>
        </authorList>
    </citation>
    <scope>NUCLEOTIDE SEQUENCE [LARGE SCALE GENOMIC DNA]</scope>
    <source>
        <strain evidence="3 4">NCTC13788</strain>
    </source>
</reference>
<dbReference type="Proteomes" id="UP000215185">
    <property type="component" value="Chromosome 1"/>
</dbReference>
<keyword evidence="4" id="KW-1185">Reference proteome</keyword>
<evidence type="ECO:0000259" key="1">
    <source>
        <dbReference type="Pfam" id="PF00675"/>
    </source>
</evidence>
<feature type="domain" description="Peptidase M16 N-terminal" evidence="1">
    <location>
        <begin position="65"/>
        <end position="177"/>
    </location>
</feature>
<dbReference type="EMBL" id="LT906439">
    <property type="protein sequence ID" value="SNU90354.1"/>
    <property type="molecule type" value="Genomic_DNA"/>
</dbReference>
<gene>
    <name evidence="3" type="primary">mpp</name>
    <name evidence="3" type="ORF">SAMEA4412692_01824</name>
</gene>
<organism evidence="3 4">
    <name type="scientific">Streptococcus merionis</name>
    <dbReference type="NCBI Taxonomy" id="400065"/>
    <lineage>
        <taxon>Bacteria</taxon>
        <taxon>Bacillati</taxon>
        <taxon>Bacillota</taxon>
        <taxon>Bacilli</taxon>
        <taxon>Lactobacillales</taxon>
        <taxon>Streptococcaceae</taxon>
        <taxon>Streptococcus</taxon>
    </lineage>
</organism>
<protein>
    <submittedName>
        <fullName evidence="3">M16 family peptidase</fullName>
    </submittedName>
</protein>
<dbReference type="AlphaFoldDB" id="A0A239T067"/>
<dbReference type="STRING" id="1123308.GCA_000380085_01007"/>